<sequence length="53" mass="5905">VMKILTKQAIVAHLQEACYLFQDVADRSPDEDHALDEIGEILGHIKDIDAEGE</sequence>
<evidence type="ECO:0000313" key="1">
    <source>
        <dbReference type="EMBL" id="GAH76746.1"/>
    </source>
</evidence>
<feature type="non-terminal residue" evidence="1">
    <location>
        <position position="1"/>
    </location>
</feature>
<name>X1I2V6_9ZZZZ</name>
<protein>
    <submittedName>
        <fullName evidence="1">Uncharacterized protein</fullName>
    </submittedName>
</protein>
<reference evidence="1" key="1">
    <citation type="journal article" date="2014" name="Front. Microbiol.">
        <title>High frequency of phylogenetically diverse reductive dehalogenase-homologous genes in deep subseafloor sedimentary metagenomes.</title>
        <authorList>
            <person name="Kawai M."/>
            <person name="Futagami T."/>
            <person name="Toyoda A."/>
            <person name="Takaki Y."/>
            <person name="Nishi S."/>
            <person name="Hori S."/>
            <person name="Arai W."/>
            <person name="Tsubouchi T."/>
            <person name="Morono Y."/>
            <person name="Uchiyama I."/>
            <person name="Ito T."/>
            <person name="Fujiyama A."/>
            <person name="Inagaki F."/>
            <person name="Takami H."/>
        </authorList>
    </citation>
    <scope>NUCLEOTIDE SEQUENCE</scope>
    <source>
        <strain evidence="1">Expedition CK06-06</strain>
    </source>
</reference>
<dbReference type="AlphaFoldDB" id="X1I2V6"/>
<dbReference type="EMBL" id="BARU01041575">
    <property type="protein sequence ID" value="GAH76746.1"/>
    <property type="molecule type" value="Genomic_DNA"/>
</dbReference>
<comment type="caution">
    <text evidence="1">The sequence shown here is derived from an EMBL/GenBank/DDBJ whole genome shotgun (WGS) entry which is preliminary data.</text>
</comment>
<organism evidence="1">
    <name type="scientific">marine sediment metagenome</name>
    <dbReference type="NCBI Taxonomy" id="412755"/>
    <lineage>
        <taxon>unclassified sequences</taxon>
        <taxon>metagenomes</taxon>
        <taxon>ecological metagenomes</taxon>
    </lineage>
</organism>
<gene>
    <name evidence="1" type="ORF">S03H2_64071</name>
</gene>
<proteinExistence type="predicted"/>
<accession>X1I2V6</accession>